<dbReference type="Proteomes" id="UP001148662">
    <property type="component" value="Unassembled WGS sequence"/>
</dbReference>
<accession>A0ACC1T8J1</accession>
<comment type="caution">
    <text evidence="1">The sequence shown here is derived from an EMBL/GenBank/DDBJ whole genome shotgun (WGS) entry which is preliminary data.</text>
</comment>
<protein>
    <submittedName>
        <fullName evidence="1">Uncharacterized protein</fullName>
    </submittedName>
</protein>
<proteinExistence type="predicted"/>
<evidence type="ECO:0000313" key="2">
    <source>
        <dbReference type="Proteomes" id="UP001148662"/>
    </source>
</evidence>
<organism evidence="1 2">
    <name type="scientific">Phlebia brevispora</name>
    <dbReference type="NCBI Taxonomy" id="194682"/>
    <lineage>
        <taxon>Eukaryota</taxon>
        <taxon>Fungi</taxon>
        <taxon>Dikarya</taxon>
        <taxon>Basidiomycota</taxon>
        <taxon>Agaricomycotina</taxon>
        <taxon>Agaricomycetes</taxon>
        <taxon>Polyporales</taxon>
        <taxon>Meruliaceae</taxon>
        <taxon>Phlebia</taxon>
    </lineage>
</organism>
<reference evidence="1" key="1">
    <citation type="submission" date="2022-07" db="EMBL/GenBank/DDBJ databases">
        <title>Genome Sequence of Phlebia brevispora.</title>
        <authorList>
            <person name="Buettner E."/>
        </authorList>
    </citation>
    <scope>NUCLEOTIDE SEQUENCE</scope>
    <source>
        <strain evidence="1">MPL23</strain>
    </source>
</reference>
<name>A0ACC1T8J1_9APHY</name>
<dbReference type="EMBL" id="JANHOG010000311">
    <property type="protein sequence ID" value="KAJ3555659.1"/>
    <property type="molecule type" value="Genomic_DNA"/>
</dbReference>
<keyword evidence="2" id="KW-1185">Reference proteome</keyword>
<sequence>MRFSTLSTLAIATTVVMASPTTVHKRSPISLPFAKVINATGVLNIVAHDLARYKALRSPAKSATSQDSVISAPADDIGMSYIASVGVGTPPTFCKPAIGRSSTVPDNNVNLTTDSLIIDTGSSNTWIGADPLHAYISTSSSVPLVEPIVVDYGSGEFVGLAFSDTITIGSLVILEQTIGVALLAFGFTDVDGILGIGPVNRTMETLVLDPEAEIPTVVDNAFTQALIPEDVVAVSFEPATSNPDMNGELTFGGTDPSKYTGSITYTPVTSISPSSSFWGIEQTITYGSEIILNQTAGIVDTGTTLLGLASDAYSAYQSATGASLDSSTDLLTITSEQYANLQNLTFTIGDTEFVMTPNAQIWPRSLNTVIGGTPGVVYLVVINLGTPSGEGLDFINGQVFLERFYSVYDTTNKRVGLANTPFTFATSN</sequence>
<gene>
    <name evidence="1" type="ORF">NM688_g2453</name>
</gene>
<evidence type="ECO:0000313" key="1">
    <source>
        <dbReference type="EMBL" id="KAJ3555659.1"/>
    </source>
</evidence>